<gene>
    <name evidence="2" type="ORF">SFSGTM_31200</name>
</gene>
<feature type="domain" description="ApeI dehydratase-like" evidence="1">
    <location>
        <begin position="5"/>
        <end position="92"/>
    </location>
</feature>
<dbReference type="InterPro" id="IPR029069">
    <property type="entry name" value="HotDog_dom_sf"/>
</dbReference>
<evidence type="ECO:0000259" key="1">
    <source>
        <dbReference type="Pfam" id="PF22818"/>
    </source>
</evidence>
<dbReference type="SUPFAM" id="SSF54637">
    <property type="entry name" value="Thioesterase/thiol ester dehydrase-isomerase"/>
    <property type="match status" value="1"/>
</dbReference>
<dbReference type="InterPro" id="IPR054545">
    <property type="entry name" value="ApeI-like"/>
</dbReference>
<dbReference type="RefSeq" id="WP_162086050.1">
    <property type="nucleotide sequence ID" value="NZ_AP021881.1"/>
</dbReference>
<dbReference type="Proteomes" id="UP000463939">
    <property type="component" value="Chromosome"/>
</dbReference>
<protein>
    <recommendedName>
        <fullName evidence="1">ApeI dehydratase-like domain-containing protein</fullName>
    </recommendedName>
</protein>
<sequence>MNTTHYTIPLDHPTFAGHFPGSPILPGVVLLDLALQSIADANNIVFNQYTLNSVKFIHPARPGDVLTITHKHTDSGAIHFSINTASHQIASGSMTLTP</sequence>
<proteinExistence type="predicted"/>
<dbReference type="GO" id="GO:0016829">
    <property type="term" value="F:lyase activity"/>
    <property type="evidence" value="ECO:0007669"/>
    <property type="project" value="UniProtKB-KW"/>
</dbReference>
<dbReference type="EMBL" id="AP021881">
    <property type="protein sequence ID" value="BBP02412.1"/>
    <property type="molecule type" value="Genomic_DNA"/>
</dbReference>
<dbReference type="KEGG" id="sniv:SFSGTM_31200"/>
<evidence type="ECO:0000313" key="2">
    <source>
        <dbReference type="EMBL" id="BBP02412.1"/>
    </source>
</evidence>
<reference evidence="3" key="1">
    <citation type="submission" date="2019-11" db="EMBL/GenBank/DDBJ databases">
        <title>Isolation and characterization of a novel species in the genus Sulfuriferula.</title>
        <authorList>
            <person name="Mochizuki J."/>
            <person name="Kojima H."/>
            <person name="Fukui M."/>
        </authorList>
    </citation>
    <scope>NUCLEOTIDE SEQUENCE [LARGE SCALE GENOMIC DNA]</scope>
    <source>
        <strain evidence="3">SGTM</strain>
    </source>
</reference>
<dbReference type="PIRSF" id="PIRSF030962">
    <property type="entry name" value="Dehydrase_ECs4332_prd"/>
    <property type="match status" value="1"/>
</dbReference>
<evidence type="ECO:0000313" key="3">
    <source>
        <dbReference type="Proteomes" id="UP000463939"/>
    </source>
</evidence>
<dbReference type="Gene3D" id="3.10.129.10">
    <property type="entry name" value="Hotdog Thioesterase"/>
    <property type="match status" value="1"/>
</dbReference>
<dbReference type="InterPro" id="IPR016962">
    <property type="entry name" value="Dehydrase_ECs4332_prd"/>
</dbReference>
<keyword evidence="3" id="KW-1185">Reference proteome</keyword>
<organism evidence="2 3">
    <name type="scientific">Sulfuriferula nivalis</name>
    <dbReference type="NCBI Taxonomy" id="2675298"/>
    <lineage>
        <taxon>Bacteria</taxon>
        <taxon>Pseudomonadati</taxon>
        <taxon>Pseudomonadota</taxon>
        <taxon>Betaproteobacteria</taxon>
        <taxon>Nitrosomonadales</taxon>
        <taxon>Sulfuricellaceae</taxon>
        <taxon>Sulfuriferula</taxon>
    </lineage>
</organism>
<dbReference type="AlphaFoldDB" id="A0A809SBM3"/>
<accession>A0A809SBM3</accession>
<name>A0A809SBM3_9PROT</name>
<dbReference type="Pfam" id="PF22818">
    <property type="entry name" value="ApeI-like"/>
    <property type="match status" value="1"/>
</dbReference>